<organism evidence="2 3">
    <name type="scientific">Shewanella cyperi</name>
    <dbReference type="NCBI Taxonomy" id="2814292"/>
    <lineage>
        <taxon>Bacteria</taxon>
        <taxon>Pseudomonadati</taxon>
        <taxon>Pseudomonadota</taxon>
        <taxon>Gammaproteobacteria</taxon>
        <taxon>Alteromonadales</taxon>
        <taxon>Shewanellaceae</taxon>
        <taxon>Shewanella</taxon>
    </lineage>
</organism>
<evidence type="ECO:0000256" key="1">
    <source>
        <dbReference type="SAM" id="Coils"/>
    </source>
</evidence>
<proteinExistence type="predicted"/>
<dbReference type="RefSeq" id="WP_207325518.1">
    <property type="nucleotide sequence ID" value="NZ_CP071504.1"/>
</dbReference>
<protein>
    <recommendedName>
        <fullName evidence="4">Helicase/UvrB N-terminal domain-containing protein</fullName>
    </recommendedName>
</protein>
<dbReference type="KEGG" id="scyp:JYB88_03505"/>
<dbReference type="Proteomes" id="UP000663281">
    <property type="component" value="Chromosome"/>
</dbReference>
<feature type="coiled-coil region" evidence="1">
    <location>
        <begin position="159"/>
        <end position="186"/>
    </location>
</feature>
<evidence type="ECO:0000313" key="3">
    <source>
        <dbReference type="Proteomes" id="UP000663281"/>
    </source>
</evidence>
<accession>A0A974XLP7</accession>
<dbReference type="EMBL" id="CP071504">
    <property type="protein sequence ID" value="QSX30740.1"/>
    <property type="molecule type" value="Genomic_DNA"/>
</dbReference>
<sequence length="1201" mass="137469">MVLKHVQSCKQRLFDAFKNGCINRPDDINPIFQLLETAFYQEQVLGSGDGCYMPMPFPTGVGKTYNTLSLIIKAVLDDIELELTQGDDYEPRTIYYITNSVDNVSEAYNDLIKRVKDCTFLDDVQKTVVVERILYAPANSRSLLDLIGEKSGTLEKILMLFAVEKNASLMNSIEQLKNEQTVLQLKLSPAQKKTLTERITQTASECYSTLIRHIQNVQLGDDPVPLSNRNVELLSQLIPGIKVEIGQARVVFLTTKKFLFGLQQSKGKFHPARNLSGNILFIDEVDRQHQEILTHLVSSNDTDLLSTIRTIHSNLKEHKLCTKPQYAGIEEMFEEYLIEVKKFFEEWSLQHSFDIDASAIENDKQILLFSDKLTTHNTSVKGKLAVSFNEDNQQHEIALWGHFNERKQHDFPKFLGGLERLVNRTFQSLVRRAEEQYRENLAAILSEHELRQLTSSQAIASILDQLNLHGLRHQLNQQLNYLVGRQYSPRKSAANYHTRGIRMIEVDRLPEAQDSVMFKHHGYNVSPSGMLASWVESGCCILGVSATAECGSVIHNFDIRYLKNSLGSKFIQLSEAQRRSIHNYYDQERDYQGNGVTVVPGNVEQNYGLIRDLIGQWNPQAKNRELLYRNLFQCDERSIEFNLSWLSKLCLAMQKFSQSEGNRYMLGMLNRNIKGLLHPFLQWYGELLAETSGVPIKVVSGINAHFLGQDKFEKEVITHLETQPGKVIALTSYQTMSSGKNPDYQFNPELENGTLHHVGHRGNDRTDIDFMYLEEPTNLISIEGKPETRTTDRLLLLSYGMALQESGVLTLNQASAWAHDVVTHESPANLCRELKNKFYQKDSDDCLYAVYRIIEQAVGRAARTEMKRQFIHIIAETKLLQLLSNDDRDAALFSHEYRELVTYAKNQFAWLNPPIDRSSRRRQNLALLHTARSLGEIGHMLNLINNKPSDADIEAWQDLRYLTLKEPATVQTPVYLQYYVQSTDVDGYNYTPPTKEWKTSEYRFFEQSISPMRRVSEAKSKLPIFIRNEVVKEHFCKHGFAIQWPQGASYVLTPPMFINIYLGALGEEVGKAVLKHQGFKFEPLAPEHFEAFDEIIVLGDRKALIDFKHWELASWRSLPDEQRKEVMSKFSIKLSALNLNKLVICNMLKQGNEPISYFDSNFNFLPNEVGSSIITLPRLINEQNGGVDIEAIAALVRWMNI</sequence>
<evidence type="ECO:0000313" key="2">
    <source>
        <dbReference type="EMBL" id="QSX30740.1"/>
    </source>
</evidence>
<keyword evidence="1" id="KW-0175">Coiled coil</keyword>
<evidence type="ECO:0008006" key="4">
    <source>
        <dbReference type="Google" id="ProtNLM"/>
    </source>
</evidence>
<name>A0A974XLP7_9GAMM</name>
<keyword evidence="3" id="KW-1185">Reference proteome</keyword>
<dbReference type="AlphaFoldDB" id="A0A974XLP7"/>
<reference evidence="2 3" key="1">
    <citation type="submission" date="2021-03" db="EMBL/GenBank/DDBJ databases">
        <title>Novel species identification of genus Shewanella.</title>
        <authorList>
            <person name="Liu G."/>
            <person name="Zhang Q."/>
        </authorList>
    </citation>
    <scope>NUCLEOTIDE SEQUENCE [LARGE SCALE GENOMIC DNA]</scope>
    <source>
        <strain evidence="2 3">FJAT-53726</strain>
    </source>
</reference>
<gene>
    <name evidence="2" type="ORF">JYB88_03505</name>
</gene>